<organism evidence="1 2">
    <name type="scientific">Paenibacillus hemerocallicola</name>
    <dbReference type="NCBI Taxonomy" id="1172614"/>
    <lineage>
        <taxon>Bacteria</taxon>
        <taxon>Bacillati</taxon>
        <taxon>Bacillota</taxon>
        <taxon>Bacilli</taxon>
        <taxon>Bacillales</taxon>
        <taxon>Paenibacillaceae</taxon>
        <taxon>Paenibacillus</taxon>
    </lineage>
</organism>
<protein>
    <recommendedName>
        <fullName evidence="3">DUF5011 domain-containing protein</fullName>
    </recommendedName>
</protein>
<keyword evidence="2" id="KW-1185">Reference proteome</keyword>
<dbReference type="RefSeq" id="WP_139606154.1">
    <property type="nucleotide sequence ID" value="NZ_VDCQ01000061.1"/>
</dbReference>
<sequence length="1806" mass="197840">MIKNRIISKWIAVSLIMCLIVSLLPVWESKTAYAASDETILLDGTKIGNATVAADNAFRNFNVSGGGFASSAGFVQTEQDRHATIYADGTVTGSDEVNVWFEIRVKDNPLLKTIAESGDAEVVVGWELLGFDESCFLFICSDSYSKAEFYVDGTLVLGANTDHTQGEIGYTEHTAKITANSVIRIFAELEDEDVTINGLFIKFQDKIRPELTGYTFTGDGVKRTNKKGEPELYAKQGEKISLTYNFSEAVRPFGLNSGYNDHFLRHPFFTNPPGDGLPTQGLEQFLINTTYTAADFAGQPLHFPLHKDINYTYTASKYHHSGNLPVKPRMRPSDALEGMNRGPLDTSMEEKLQSADFIDAAGNRIKPISLPVKGSNDSLTEVRGKQINPFDYESKGYRVIVDAVAPKYSKVGNGIQPEVVTGATVNDLDVMDFTVQFSEDVVPRDDRDNNPYNSAQMYLLFNNGMRAYYYSQENNDNLGYITKNVRFRMVIPDGVIVEAPLLKVLALTHDRKDAQYPADSQFLAKDKDVIQDYAGNLLIQPANYEGVHVDGDSSNVNSKIDWARFSVDNTKPLINFHYESDGATDAVYKKRGKITIDVNDPPVPVPVIDPDYNAATNFERPSRGIYRPSNMTGPSSPAVGLVYYAWTRSSQDPLSGKEEDNYAAIKRFSLTAKQPREDLYPQDTGLANLNLNVVNNKTNMIAPPAEAFTADGSGTWYLHTWSADMTWDTARELMQYKKTKSFASDFPDRYHAWINEAAGSEADKITYADSKVVAAVAQYDDFEIWKETDFKKNKDSNWKYGVASLLLDNKGPTISMTGLSNDRSANVEVTATISDEHSGLKEAYYQWARKGATPEEIQWKPVVLNGGQFASGTRNEVAEDGEYVLHIKATDMLGNASSLASEPATVDSKATVKGAFVKGTDGVYAQSHDVLFYLNRPETLTVNAVTYSVYTPSVSMSTYGMMPMLAAIPYQVSYAFSHSSVRPEGSSFYTPLNGTAASAGGYEYVIPANKALNGTQYLHVTVKEAAADRYYYFNQAYYFDNQPPAVEFSTEEDLYTRSKQSVSFAASDTLNSVVARKYQWVKKGDAAPDASSVSWTELKDGETASSVDSANLAPGETQDYKLYMYARDKAGNETIVSTTGYFRVSKPIVQPPANARSDLLYVFGDQADGFTAVVQLSLDVLDKTGYEYSVSPDYGKSWLRWRSYTNFVAVQVPSASVQNGQIQVRYKTGPQADGSEGTIGEAKPLDIGSVSGTEPVYALSTLSTDRPVTPTTGVDIDISTPLGIKVVPSAVNPSVPVRTGNRFHVGQNGYYSFDLTDAANPDRKATLYAVVSNIDTTPPTGTIEKVLGGDKTAGNVTVKLKPSEPVRITNNNGSNTYTFKENGTFTFEFLDEAGNSGTAEASVNTIDREGPKVKIARSYTKADGTEYTRIGVGNAELIEGVRLTVEKITATDDEFIVPAGMPTTIYMTANGVAEFTAYDELNNMTIVKETVSNIVGTAPQASEVEYTLVDDEGNALPESAKVIVNGQAYAKGKMKVEIRGQTSAPNRVFLGTAPYRPDPGVEEYPNQISSADGSFVTSRLFTADGTLSIAISDLLGNVNRIPVTVKGLDNKAPELTLNAATIGVARNKPDFDFRKDLGGYMVRDNVSSPEHIQVSIGGLDLTRLGRQTVTYTAVDQVGNAATATQEVVVVGGDGMLIFGNDMLISAASAETAIFESNKVGFKITGFNLMEVSGQKLTNESGTYDLYYYSGLFREGQMKTIATKLTYQELVSGNYEVIFPKTGWYTLIVRNQEREREYATFFISKTE</sequence>
<reference evidence="1 2" key="1">
    <citation type="submission" date="2019-05" db="EMBL/GenBank/DDBJ databases">
        <title>We sequenced the genome of Paenibacillus hemerocallicola KCTC 33185 for further insight into its adaptation and study the phylogeny of Paenibacillus.</title>
        <authorList>
            <person name="Narsing Rao M.P."/>
        </authorList>
    </citation>
    <scope>NUCLEOTIDE SEQUENCE [LARGE SCALE GENOMIC DNA]</scope>
    <source>
        <strain evidence="1 2">KCTC 33185</strain>
    </source>
</reference>
<dbReference type="EMBL" id="VDCQ01000061">
    <property type="protein sequence ID" value="TNJ62325.1"/>
    <property type="molecule type" value="Genomic_DNA"/>
</dbReference>
<evidence type="ECO:0000313" key="2">
    <source>
        <dbReference type="Proteomes" id="UP000307943"/>
    </source>
</evidence>
<evidence type="ECO:0008006" key="3">
    <source>
        <dbReference type="Google" id="ProtNLM"/>
    </source>
</evidence>
<dbReference type="InterPro" id="IPR013783">
    <property type="entry name" value="Ig-like_fold"/>
</dbReference>
<dbReference type="Proteomes" id="UP000307943">
    <property type="component" value="Unassembled WGS sequence"/>
</dbReference>
<name>A0A5C4T0K3_9BACL</name>
<comment type="caution">
    <text evidence="1">The sequence shown here is derived from an EMBL/GenBank/DDBJ whole genome shotgun (WGS) entry which is preliminary data.</text>
</comment>
<gene>
    <name evidence="1" type="ORF">FE784_31040</name>
</gene>
<proteinExistence type="predicted"/>
<evidence type="ECO:0000313" key="1">
    <source>
        <dbReference type="EMBL" id="TNJ62325.1"/>
    </source>
</evidence>
<dbReference type="Gene3D" id="2.60.40.10">
    <property type="entry name" value="Immunoglobulins"/>
    <property type="match status" value="1"/>
</dbReference>
<accession>A0A5C4T0K3</accession>
<dbReference type="OrthoDB" id="2654915at2"/>